<dbReference type="InterPro" id="IPR003462">
    <property type="entry name" value="ODC_Mu_crystall"/>
</dbReference>
<dbReference type="GO" id="GO:0005737">
    <property type="term" value="C:cytoplasm"/>
    <property type="evidence" value="ECO:0007669"/>
    <property type="project" value="TreeGrafter"/>
</dbReference>
<dbReference type="InterPro" id="IPR036291">
    <property type="entry name" value="NAD(P)-bd_dom_sf"/>
</dbReference>
<evidence type="ECO:0000313" key="1">
    <source>
        <dbReference type="EMBL" id="NEY73675.1"/>
    </source>
</evidence>
<dbReference type="SUPFAM" id="SSF51735">
    <property type="entry name" value="NAD(P)-binding Rossmann-fold domains"/>
    <property type="match status" value="1"/>
</dbReference>
<dbReference type="InterPro" id="IPR023401">
    <property type="entry name" value="ODC_N"/>
</dbReference>
<dbReference type="Gene3D" id="3.30.1780.10">
    <property type="entry name" value="ornithine cyclodeaminase, domain 1"/>
    <property type="match status" value="1"/>
</dbReference>
<dbReference type="Pfam" id="PF02423">
    <property type="entry name" value="OCD_Mu_crystall"/>
    <property type="match status" value="1"/>
</dbReference>
<sequence>MNFFNEEQIKSLVSIKELTDELEVFYRNKTEVIIPERLHLDDGDNTVLIMPAFDPDYYAIKLVGVAPHNKVICKPSIHGTVILHNRHTLEPLAMFDGPAITSLRTGAIGGLAMRYLARESAESIGIVGTGIQGWSHLEAALGERNIKKVYLYNRSNHALERFKKRLESQFPDQEVSAVNVEELTHASDIIVTTTTSDIPVLPDIPPKLLLGKLIVAVGSFKPTMQEIPNPILRAAHPIYVDTLTALKESGDMKKAQELQGNGLQIQTLDNLVNFKTTNSTSPFILFKSVGMSLFDLLTVKCIYERSSKQ</sequence>
<keyword evidence="2" id="KW-1185">Reference proteome</keyword>
<protein>
    <submittedName>
        <fullName evidence="1">Ornithine cyclodeaminase family protein</fullName>
    </submittedName>
</protein>
<dbReference type="PANTHER" id="PTHR13812:SF19">
    <property type="entry name" value="KETIMINE REDUCTASE MU-CRYSTALLIN"/>
    <property type="match status" value="1"/>
</dbReference>
<dbReference type="Proteomes" id="UP000481043">
    <property type="component" value="Unassembled WGS sequence"/>
</dbReference>
<proteinExistence type="predicted"/>
<organism evidence="1 2">
    <name type="scientific">Bacillus mesophilus</name>
    <dbReference type="NCBI Taxonomy" id="1808955"/>
    <lineage>
        <taxon>Bacteria</taxon>
        <taxon>Bacillati</taxon>
        <taxon>Bacillota</taxon>
        <taxon>Bacilli</taxon>
        <taxon>Bacillales</taxon>
        <taxon>Bacillaceae</taxon>
        <taxon>Bacillus</taxon>
    </lineage>
</organism>
<dbReference type="PIRSF" id="PIRSF001439">
    <property type="entry name" value="CryM"/>
    <property type="match status" value="1"/>
</dbReference>
<reference evidence="1 2" key="1">
    <citation type="submission" date="2020-02" db="EMBL/GenBank/DDBJ databases">
        <title>Bacillus aquiflavi sp. nov., isolated from yellow water of strong flavor Chinese baijiu in Yibin region of China.</title>
        <authorList>
            <person name="Xie J."/>
        </authorList>
    </citation>
    <scope>NUCLEOTIDE SEQUENCE [LARGE SCALE GENOMIC DNA]</scope>
    <source>
        <strain evidence="1 2">SA4</strain>
    </source>
</reference>
<dbReference type="AlphaFoldDB" id="A0A6M0QBG8"/>
<dbReference type="EMBL" id="JAAIWM010000008">
    <property type="protein sequence ID" value="NEY73675.1"/>
    <property type="molecule type" value="Genomic_DNA"/>
</dbReference>
<comment type="caution">
    <text evidence="1">The sequence shown here is derived from an EMBL/GenBank/DDBJ whole genome shotgun (WGS) entry which is preliminary data.</text>
</comment>
<accession>A0A6M0QBG8</accession>
<name>A0A6M0QBG8_9BACI</name>
<gene>
    <name evidence="1" type="ORF">G4D63_18320</name>
</gene>
<evidence type="ECO:0000313" key="2">
    <source>
        <dbReference type="Proteomes" id="UP000481043"/>
    </source>
</evidence>
<dbReference type="PANTHER" id="PTHR13812">
    <property type="entry name" value="KETIMINE REDUCTASE MU-CRYSTALLIN"/>
    <property type="match status" value="1"/>
</dbReference>
<dbReference type="Gene3D" id="3.40.50.720">
    <property type="entry name" value="NAD(P)-binding Rossmann-like Domain"/>
    <property type="match status" value="1"/>
</dbReference>
<dbReference type="RefSeq" id="WP_163181445.1">
    <property type="nucleotide sequence ID" value="NZ_JAAIWM010000008.1"/>
</dbReference>